<feature type="compositionally biased region" description="Polar residues" evidence="1">
    <location>
        <begin position="32"/>
        <end position="72"/>
    </location>
</feature>
<evidence type="ECO:0000313" key="3">
    <source>
        <dbReference type="Proteomes" id="UP000001396"/>
    </source>
</evidence>
<dbReference type="GeneID" id="31360618"/>
<reference evidence="2 3" key="1">
    <citation type="journal article" date="2011" name="Genome Res.">
        <title>Phylogeny-wide analysis of social amoeba genomes highlights ancient origins for complex intercellular communication.</title>
        <authorList>
            <person name="Heidel A.J."/>
            <person name="Lawal H.M."/>
            <person name="Felder M."/>
            <person name="Schilde C."/>
            <person name="Helps N.R."/>
            <person name="Tunggal B."/>
            <person name="Rivero F."/>
            <person name="John U."/>
            <person name="Schleicher M."/>
            <person name="Eichinger L."/>
            <person name="Platzer M."/>
            <person name="Noegel A.A."/>
            <person name="Schaap P."/>
            <person name="Gloeckner G."/>
        </authorList>
    </citation>
    <scope>NUCLEOTIDE SEQUENCE [LARGE SCALE GENOMIC DNA]</scope>
    <source>
        <strain evidence="3">ATCC 26659 / Pp 5 / PN500</strain>
    </source>
</reference>
<protein>
    <submittedName>
        <fullName evidence="2">Uncharacterized protein</fullName>
    </submittedName>
</protein>
<feature type="compositionally biased region" description="Basic and acidic residues" evidence="1">
    <location>
        <begin position="227"/>
        <end position="236"/>
    </location>
</feature>
<comment type="caution">
    <text evidence="2">The sequence shown here is derived from an EMBL/GenBank/DDBJ whole genome shotgun (WGS) entry which is preliminary data.</text>
</comment>
<proteinExistence type="predicted"/>
<organism evidence="2 3">
    <name type="scientific">Heterostelium pallidum (strain ATCC 26659 / Pp 5 / PN500)</name>
    <name type="common">Cellular slime mold</name>
    <name type="synonym">Polysphondylium pallidum</name>
    <dbReference type="NCBI Taxonomy" id="670386"/>
    <lineage>
        <taxon>Eukaryota</taxon>
        <taxon>Amoebozoa</taxon>
        <taxon>Evosea</taxon>
        <taxon>Eumycetozoa</taxon>
        <taxon>Dictyostelia</taxon>
        <taxon>Acytosteliales</taxon>
        <taxon>Acytosteliaceae</taxon>
        <taxon>Heterostelium</taxon>
    </lineage>
</organism>
<dbReference type="RefSeq" id="XP_020434017.1">
    <property type="nucleotide sequence ID" value="XM_020576028.1"/>
</dbReference>
<dbReference type="EMBL" id="ADBJ01000022">
    <property type="protein sequence ID" value="EFA81900.1"/>
    <property type="molecule type" value="Genomic_DNA"/>
</dbReference>
<keyword evidence="3" id="KW-1185">Reference proteome</keyword>
<sequence length="236" mass="27183">MNSYKENILNASELNSHAGGIQDLKRQPLQPVKQQKTQVLTPPNNNSSSQKSVLQPQQVSNNGPSQLQQSQGRRIVELEKKLKEFEEMMKNLQIENDQLHAQVSFHDQSRANVLINNNRLRLVHRLREENQMLHDQVEALEEMVEQSTHVDPLVTKQNGIRARKIQQLTKENAELNDKLQQANETIRTLNSQQQQRQPTSLSTSTTQNINYSHNRNLTTSRESNYGMEEHHLPGEC</sequence>
<dbReference type="OMA" id="HFEESHT"/>
<feature type="region of interest" description="Disordered" evidence="1">
    <location>
        <begin position="188"/>
        <end position="236"/>
    </location>
</feature>
<gene>
    <name evidence="2" type="ORF">PPL_05132</name>
</gene>
<feature type="region of interest" description="Disordered" evidence="1">
    <location>
        <begin position="30"/>
        <end position="73"/>
    </location>
</feature>
<evidence type="ECO:0000256" key="1">
    <source>
        <dbReference type="SAM" id="MobiDB-lite"/>
    </source>
</evidence>
<accession>D3B9I8</accession>
<name>D3B9I8_HETP5</name>
<dbReference type="Proteomes" id="UP000001396">
    <property type="component" value="Unassembled WGS sequence"/>
</dbReference>
<dbReference type="InParanoid" id="D3B9I8"/>
<feature type="compositionally biased region" description="Polar residues" evidence="1">
    <location>
        <begin position="188"/>
        <end position="223"/>
    </location>
</feature>
<dbReference type="AlphaFoldDB" id="D3B9I8"/>
<evidence type="ECO:0000313" key="2">
    <source>
        <dbReference type="EMBL" id="EFA81900.1"/>
    </source>
</evidence>